<dbReference type="OrthoDB" id="4382049at2"/>
<dbReference type="GO" id="GO:0003676">
    <property type="term" value="F:nucleic acid binding"/>
    <property type="evidence" value="ECO:0007669"/>
    <property type="project" value="InterPro"/>
</dbReference>
<gene>
    <name evidence="3" type="ORF">SAMN05216223_1216</name>
</gene>
<name>A0A1H6DYJ7_9ACTN</name>
<dbReference type="InterPro" id="IPR050181">
    <property type="entry name" value="Cold_shock_domain"/>
</dbReference>
<evidence type="ECO:0000313" key="3">
    <source>
        <dbReference type="EMBL" id="SEG89873.1"/>
    </source>
</evidence>
<feature type="domain" description="CSD" evidence="2">
    <location>
        <begin position="1"/>
        <end position="65"/>
    </location>
</feature>
<dbReference type="Proteomes" id="UP000236754">
    <property type="component" value="Unassembled WGS sequence"/>
</dbReference>
<protein>
    <submittedName>
        <fullName evidence="3">Cold shock protein, CspA family</fullName>
    </submittedName>
</protein>
<accession>A0A1H6DYJ7</accession>
<feature type="compositionally biased region" description="Low complexity" evidence="1">
    <location>
        <begin position="92"/>
        <end position="101"/>
    </location>
</feature>
<evidence type="ECO:0000259" key="2">
    <source>
        <dbReference type="PROSITE" id="PS51857"/>
    </source>
</evidence>
<dbReference type="Pfam" id="PF00313">
    <property type="entry name" value="CSD"/>
    <property type="match status" value="1"/>
</dbReference>
<reference evidence="3 4" key="1">
    <citation type="submission" date="2016-10" db="EMBL/GenBank/DDBJ databases">
        <authorList>
            <person name="de Groot N.N."/>
        </authorList>
    </citation>
    <scope>NUCLEOTIDE SEQUENCE [LARGE SCALE GENOMIC DNA]</scope>
    <source>
        <strain evidence="3 4">CGMCC 4.2023</strain>
    </source>
</reference>
<dbReference type="SMART" id="SM00357">
    <property type="entry name" value="CSP"/>
    <property type="match status" value="1"/>
</dbReference>
<dbReference type="InterPro" id="IPR002059">
    <property type="entry name" value="CSP_DNA-bd"/>
</dbReference>
<dbReference type="PANTHER" id="PTHR11544">
    <property type="entry name" value="COLD SHOCK DOMAIN CONTAINING PROTEINS"/>
    <property type="match status" value="1"/>
</dbReference>
<dbReference type="InterPro" id="IPR012340">
    <property type="entry name" value="NA-bd_OB-fold"/>
</dbReference>
<dbReference type="PRINTS" id="PR00050">
    <property type="entry name" value="COLDSHOCK"/>
</dbReference>
<evidence type="ECO:0000256" key="1">
    <source>
        <dbReference type="SAM" id="MobiDB-lite"/>
    </source>
</evidence>
<dbReference type="EMBL" id="FNVU01000021">
    <property type="protein sequence ID" value="SEG89873.1"/>
    <property type="molecule type" value="Genomic_DNA"/>
</dbReference>
<dbReference type="AlphaFoldDB" id="A0A1H6DYJ7"/>
<keyword evidence="4" id="KW-1185">Reference proteome</keyword>
<proteinExistence type="predicted"/>
<dbReference type="SUPFAM" id="SSF50249">
    <property type="entry name" value="Nucleic acid-binding proteins"/>
    <property type="match status" value="1"/>
</dbReference>
<dbReference type="PROSITE" id="PS51857">
    <property type="entry name" value="CSD_2"/>
    <property type="match status" value="1"/>
</dbReference>
<dbReference type="Gene3D" id="2.40.50.140">
    <property type="entry name" value="Nucleic acid-binding proteins"/>
    <property type="match status" value="1"/>
</dbReference>
<dbReference type="InterPro" id="IPR011129">
    <property type="entry name" value="CSD"/>
</dbReference>
<dbReference type="CDD" id="cd04458">
    <property type="entry name" value="CSP_CDS"/>
    <property type="match status" value="1"/>
</dbReference>
<evidence type="ECO:0000313" key="4">
    <source>
        <dbReference type="Proteomes" id="UP000236754"/>
    </source>
</evidence>
<organism evidence="3 4">
    <name type="scientific">Actinacidiphila yanglinensis</name>
    <dbReference type="NCBI Taxonomy" id="310779"/>
    <lineage>
        <taxon>Bacteria</taxon>
        <taxon>Bacillati</taxon>
        <taxon>Actinomycetota</taxon>
        <taxon>Actinomycetes</taxon>
        <taxon>Kitasatosporales</taxon>
        <taxon>Streptomycetaceae</taxon>
        <taxon>Actinacidiphila</taxon>
    </lineage>
</organism>
<sequence length="146" mass="15030">MAAGTVISFDAVKGYGFISPETGTEDVFLHVNDFPGGKHLLQVGSVVEFEVENGDRGPKATGVRLVHQPGEGQVHAGFSDAGPAVGGLSRTGPAAPAAPGAPGVGAYQQELTEALMAADAQLTAQQILRIRSAVVEVARRRGWVQG</sequence>
<dbReference type="RefSeq" id="WP_146088405.1">
    <property type="nucleotide sequence ID" value="NZ_FNVU01000021.1"/>
</dbReference>
<feature type="region of interest" description="Disordered" evidence="1">
    <location>
        <begin position="75"/>
        <end position="101"/>
    </location>
</feature>